<dbReference type="Proteomes" id="UP000030130">
    <property type="component" value="Unassembled WGS sequence"/>
</dbReference>
<evidence type="ECO:0000313" key="2">
    <source>
        <dbReference type="EMBL" id="KGN86616.1"/>
    </source>
</evidence>
<dbReference type="Proteomes" id="UP000030146">
    <property type="component" value="Unassembled WGS sequence"/>
</dbReference>
<sequence>MKKILGFAMLSVALVACGGNKNEQDAAADSARIADSIAQVEAAAAADVERFVGTYTGLIPAADAEGFDVKLVLNADKTFALEEVAKGGKEDGFGSTNSGAFTISGDTVSLAREGEVSPLRLVLNATADSLQYDGVQDEKMAPFYVLVKQK</sequence>
<dbReference type="PROSITE" id="PS51257">
    <property type="entry name" value="PROKAR_LIPOPROTEIN"/>
    <property type="match status" value="1"/>
</dbReference>
<dbReference type="STRING" id="111105.HR09_04645"/>
<evidence type="ECO:0000313" key="3">
    <source>
        <dbReference type="EMBL" id="KGN87150.1"/>
    </source>
</evidence>
<dbReference type="Pfam" id="PF04170">
    <property type="entry name" value="NlpE"/>
    <property type="match status" value="1"/>
</dbReference>
<proteinExistence type="predicted"/>
<comment type="caution">
    <text evidence="2">The sequence shown here is derived from an EMBL/GenBank/DDBJ whole genome shotgun (WGS) entry which is preliminary data.</text>
</comment>
<evidence type="ECO:0000256" key="1">
    <source>
        <dbReference type="SAM" id="SignalP"/>
    </source>
</evidence>
<dbReference type="RefSeq" id="WP_039420527.1">
    <property type="nucleotide sequence ID" value="NZ_CALUCC010000254.1"/>
</dbReference>
<dbReference type="OrthoDB" id="5348860at2"/>
<dbReference type="AlphaFoldDB" id="A0A0A2FC26"/>
<keyword evidence="5" id="KW-1185">Reference proteome</keyword>
<reference evidence="2 4" key="1">
    <citation type="submission" date="2014-08" db="EMBL/GenBank/DDBJ databases">
        <title>Porphyromonas gulae strain:COT-052_OH1451 Genome sequencing.</title>
        <authorList>
            <person name="Wallis C."/>
            <person name="Deusch O."/>
            <person name="O'Flynn C."/>
            <person name="Davis I."/>
            <person name="Jospin G."/>
            <person name="Darling A.E."/>
            <person name="Coil D.A."/>
            <person name="Alexiev A."/>
            <person name="Horsfall A."/>
            <person name="Kirkwood N."/>
            <person name="Harris S."/>
            <person name="Eisen J.A."/>
        </authorList>
    </citation>
    <scope>NUCLEOTIDE SEQUENCE [LARGE SCALE GENOMIC DNA]</scope>
    <source>
        <strain evidence="4">COT-052 OH1451</strain>
        <strain evidence="2">COT-052_OH1451</strain>
    </source>
</reference>
<dbReference type="EMBL" id="JRAK01000091">
    <property type="protein sequence ID" value="KGN87150.1"/>
    <property type="molecule type" value="Genomic_DNA"/>
</dbReference>
<accession>A0A0A2FC26</accession>
<dbReference type="eggNOG" id="COG3015">
    <property type="taxonomic scope" value="Bacteria"/>
</dbReference>
<reference evidence="3 5" key="2">
    <citation type="submission" date="2014-08" db="EMBL/GenBank/DDBJ databases">
        <title>Porphyromonas gulae strain:COT-052_OH3439 Genome sequencing.</title>
        <authorList>
            <person name="Wallis C."/>
            <person name="Deusch O."/>
            <person name="O'Flynn C."/>
            <person name="Davis I."/>
            <person name="Jospin G."/>
            <person name="Darling A.E."/>
            <person name="Coil D.A."/>
            <person name="Alexiev A."/>
            <person name="Horsfall A."/>
            <person name="Kirkwood N."/>
            <person name="Harris S."/>
            <person name="Eisen J.A."/>
        </authorList>
    </citation>
    <scope>NUCLEOTIDE SEQUENCE [LARGE SCALE GENOMIC DNA]</scope>
    <source>
        <strain evidence="5">COT-052 OH3439</strain>
        <strain evidence="3">COT-052_OH3439</strain>
    </source>
</reference>
<dbReference type="InterPro" id="IPR007298">
    <property type="entry name" value="Cu-R_lipoprotein_NlpE"/>
</dbReference>
<evidence type="ECO:0000313" key="5">
    <source>
        <dbReference type="Proteomes" id="UP000030146"/>
    </source>
</evidence>
<evidence type="ECO:0000313" key="4">
    <source>
        <dbReference type="Proteomes" id="UP000030130"/>
    </source>
</evidence>
<gene>
    <name evidence="2" type="ORF">HR08_03485</name>
    <name evidence="3" type="ORF">HR15_07170</name>
</gene>
<protein>
    <submittedName>
        <fullName evidence="2">NlpE N-terminal domain protein</fullName>
    </submittedName>
</protein>
<dbReference type="Gene3D" id="2.40.128.640">
    <property type="match status" value="1"/>
</dbReference>
<organism evidence="2 4">
    <name type="scientific">Porphyromonas gulae</name>
    <dbReference type="NCBI Taxonomy" id="111105"/>
    <lineage>
        <taxon>Bacteria</taxon>
        <taxon>Pseudomonadati</taxon>
        <taxon>Bacteroidota</taxon>
        <taxon>Bacteroidia</taxon>
        <taxon>Bacteroidales</taxon>
        <taxon>Porphyromonadaceae</taxon>
        <taxon>Porphyromonas</taxon>
    </lineage>
</organism>
<feature type="chain" id="PRO_5010410412" evidence="1">
    <location>
        <begin position="19"/>
        <end position="150"/>
    </location>
</feature>
<name>A0A0A2FC26_9PORP</name>
<feature type="signal peptide" evidence="1">
    <location>
        <begin position="1"/>
        <end position="18"/>
    </location>
</feature>
<keyword evidence="1" id="KW-0732">Signal</keyword>
<dbReference type="EMBL" id="JRAI01000032">
    <property type="protein sequence ID" value="KGN86616.1"/>
    <property type="molecule type" value="Genomic_DNA"/>
</dbReference>